<keyword evidence="19" id="KW-1185">Reference proteome</keyword>
<feature type="transmembrane region" description="Helical" evidence="17">
    <location>
        <begin position="126"/>
        <end position="145"/>
    </location>
</feature>
<protein>
    <recommendedName>
        <fullName evidence="20">Androgen-dependent TFPI-regulating protein</fullName>
    </recommendedName>
</protein>
<feature type="transmembrane region" description="Helical" evidence="17">
    <location>
        <begin position="157"/>
        <end position="176"/>
    </location>
</feature>
<comment type="catalytic activity">
    <reaction evidence="1">
        <text>9-(9Z-hexadecenoyloxy)-octadecanoate + H2O = (9Z)-hexadecenoate + 9-hydroxy-octadecanoate + H(+)</text>
        <dbReference type="Rhea" id="RHEA:52068"/>
        <dbReference type="ChEBI" id="CHEBI:15377"/>
        <dbReference type="ChEBI" id="CHEBI:15378"/>
        <dbReference type="ChEBI" id="CHEBI:32372"/>
        <dbReference type="ChEBI" id="CHEBI:136286"/>
        <dbReference type="ChEBI" id="CHEBI:136309"/>
    </reaction>
    <physiologicalReaction direction="left-to-right" evidence="1">
        <dbReference type="Rhea" id="RHEA:52069"/>
    </physiologicalReaction>
</comment>
<accession>A0A8T2JAZ2</accession>
<dbReference type="GO" id="GO:0016020">
    <property type="term" value="C:membrane"/>
    <property type="evidence" value="ECO:0007669"/>
    <property type="project" value="InterPro"/>
</dbReference>
<comment type="catalytic activity">
    <reaction evidence="10">
        <text>12-octadecanoyloxy-octadecanoate + H2O = 12-hydroxyoctadecanoate + octadecanoate + H(+)</text>
        <dbReference type="Rhea" id="RHEA:52080"/>
        <dbReference type="ChEBI" id="CHEBI:15377"/>
        <dbReference type="ChEBI" id="CHEBI:15378"/>
        <dbReference type="ChEBI" id="CHEBI:25629"/>
        <dbReference type="ChEBI" id="CHEBI:84201"/>
        <dbReference type="ChEBI" id="CHEBI:136330"/>
    </reaction>
    <physiologicalReaction direction="left-to-right" evidence="10">
        <dbReference type="Rhea" id="RHEA:52081"/>
    </physiologicalReaction>
</comment>
<keyword evidence="4 17" id="KW-0812">Transmembrane</keyword>
<feature type="transmembrane region" description="Helical" evidence="17">
    <location>
        <begin position="7"/>
        <end position="26"/>
    </location>
</feature>
<evidence type="ECO:0000256" key="10">
    <source>
        <dbReference type="ARBA" id="ARBA00048680"/>
    </source>
</evidence>
<comment type="catalytic activity">
    <reaction evidence="11">
        <text>12-(9Z-octadecenoyloxy)-octadecanoate + H2O = 12-hydroxyoctadecanoate + (9Z)-octadecenoate + H(+)</text>
        <dbReference type="Rhea" id="RHEA:52060"/>
        <dbReference type="ChEBI" id="CHEBI:15377"/>
        <dbReference type="ChEBI" id="CHEBI:15378"/>
        <dbReference type="ChEBI" id="CHEBI:30823"/>
        <dbReference type="ChEBI" id="CHEBI:84201"/>
        <dbReference type="ChEBI" id="CHEBI:136302"/>
    </reaction>
    <physiologicalReaction direction="left-to-right" evidence="11">
        <dbReference type="Rhea" id="RHEA:52061"/>
    </physiologicalReaction>
</comment>
<evidence type="ECO:0000313" key="18">
    <source>
        <dbReference type="EMBL" id="KAG8442379.1"/>
    </source>
</evidence>
<evidence type="ECO:0000256" key="14">
    <source>
        <dbReference type="ARBA" id="ARBA00049296"/>
    </source>
</evidence>
<evidence type="ECO:0008006" key="20">
    <source>
        <dbReference type="Google" id="ProtNLM"/>
    </source>
</evidence>
<feature type="non-terminal residue" evidence="18">
    <location>
        <position position="1"/>
    </location>
</feature>
<gene>
    <name evidence="18" type="ORF">GDO86_011248</name>
</gene>
<dbReference type="AlphaFoldDB" id="A0A8T2JAZ2"/>
<dbReference type="InterPro" id="IPR006838">
    <property type="entry name" value="ADTRP_AIG1"/>
</dbReference>
<comment type="catalytic activity">
    <reaction evidence="15">
        <text>13-(9Z-hexadecenoyloxy)-octadecanoate + H2O = 13-hydroxy-octadecanoate + (9Z)-hexadecenoate + H(+)</text>
        <dbReference type="Rhea" id="RHEA:52076"/>
        <dbReference type="ChEBI" id="CHEBI:15377"/>
        <dbReference type="ChEBI" id="CHEBI:15378"/>
        <dbReference type="ChEBI" id="CHEBI:32372"/>
        <dbReference type="ChEBI" id="CHEBI:136304"/>
        <dbReference type="ChEBI" id="CHEBI:136315"/>
    </reaction>
    <physiologicalReaction direction="left-to-right" evidence="15">
        <dbReference type="Rhea" id="RHEA:52077"/>
    </physiologicalReaction>
</comment>
<dbReference type="Pfam" id="PF04750">
    <property type="entry name" value="Far-17a_AIG1"/>
    <property type="match status" value="1"/>
</dbReference>
<keyword evidence="5 17" id="KW-1133">Transmembrane helix</keyword>
<comment type="catalytic activity">
    <reaction evidence="16">
        <text>12-(9Z-hexadecenoyloxy)-octadecanoate + H2O = 12-hydroxyoctadecanoate + (9Z)-hexadecenoate + H(+)</text>
        <dbReference type="Rhea" id="RHEA:52072"/>
        <dbReference type="ChEBI" id="CHEBI:15377"/>
        <dbReference type="ChEBI" id="CHEBI:15378"/>
        <dbReference type="ChEBI" id="CHEBI:32372"/>
        <dbReference type="ChEBI" id="CHEBI:84201"/>
        <dbReference type="ChEBI" id="CHEBI:136312"/>
    </reaction>
    <physiologicalReaction direction="left-to-right" evidence="16">
        <dbReference type="Rhea" id="RHEA:52073"/>
    </physiologicalReaction>
</comment>
<evidence type="ECO:0000256" key="8">
    <source>
        <dbReference type="ARBA" id="ARBA00047427"/>
    </source>
</evidence>
<comment type="catalytic activity">
    <reaction evidence="12">
        <text>9-(9Z-octadecenoyloxy)-octadecanoate + H2O = 9-hydroxy-octadecanoate + (9Z)-octadecenoate + H(+)</text>
        <dbReference type="Rhea" id="RHEA:52048"/>
        <dbReference type="ChEBI" id="CHEBI:15377"/>
        <dbReference type="ChEBI" id="CHEBI:15378"/>
        <dbReference type="ChEBI" id="CHEBI:30823"/>
        <dbReference type="ChEBI" id="CHEBI:136282"/>
        <dbReference type="ChEBI" id="CHEBI:136286"/>
    </reaction>
    <physiologicalReaction direction="left-to-right" evidence="12">
        <dbReference type="Rhea" id="RHEA:52049"/>
    </physiologicalReaction>
</comment>
<evidence type="ECO:0000256" key="12">
    <source>
        <dbReference type="ARBA" id="ARBA00048800"/>
    </source>
</evidence>
<comment type="catalytic activity">
    <reaction evidence="8">
        <text>13-octadecanoyloxy-octadecanoate + H2O = 13-hydroxy-octadecanoate + octadecanoate + H(+)</text>
        <dbReference type="Rhea" id="RHEA:52084"/>
        <dbReference type="ChEBI" id="CHEBI:15377"/>
        <dbReference type="ChEBI" id="CHEBI:15378"/>
        <dbReference type="ChEBI" id="CHEBI:25629"/>
        <dbReference type="ChEBI" id="CHEBI:136304"/>
        <dbReference type="ChEBI" id="CHEBI:136335"/>
    </reaction>
    <physiologicalReaction direction="left-to-right" evidence="8">
        <dbReference type="Rhea" id="RHEA:52085"/>
    </physiologicalReaction>
</comment>
<proteinExistence type="inferred from homology"/>
<comment type="catalytic activity">
    <reaction evidence="7">
        <text>12-hexadecanoyloxy-octadecanoate + H2O = 12-hydroxyoctadecanoate + hexadecanoate + H(+)</text>
        <dbReference type="Rhea" id="RHEA:52056"/>
        <dbReference type="ChEBI" id="CHEBI:7896"/>
        <dbReference type="ChEBI" id="CHEBI:15377"/>
        <dbReference type="ChEBI" id="CHEBI:15378"/>
        <dbReference type="ChEBI" id="CHEBI:83677"/>
        <dbReference type="ChEBI" id="CHEBI:84201"/>
    </reaction>
    <physiologicalReaction direction="left-to-right" evidence="7">
        <dbReference type="Rhea" id="RHEA:52057"/>
    </physiologicalReaction>
</comment>
<dbReference type="EMBL" id="JAACNH010000005">
    <property type="protein sequence ID" value="KAG8442379.1"/>
    <property type="molecule type" value="Genomic_DNA"/>
</dbReference>
<comment type="catalytic activity">
    <reaction evidence="13">
        <text>9-octadecanoyloxy-octadecanoate + H2O = 9-hydroxy-octadecanoate + octadecanoate + H(+)</text>
        <dbReference type="Rhea" id="RHEA:52096"/>
        <dbReference type="ChEBI" id="CHEBI:15377"/>
        <dbReference type="ChEBI" id="CHEBI:15378"/>
        <dbReference type="ChEBI" id="CHEBI:25629"/>
        <dbReference type="ChEBI" id="CHEBI:136286"/>
        <dbReference type="ChEBI" id="CHEBI:136373"/>
    </reaction>
    <physiologicalReaction direction="left-to-right" evidence="13">
        <dbReference type="Rhea" id="RHEA:52097"/>
    </physiologicalReaction>
</comment>
<dbReference type="GO" id="GO:0012505">
    <property type="term" value="C:endomembrane system"/>
    <property type="evidence" value="ECO:0007669"/>
    <property type="project" value="UniProtKB-SubCell"/>
</dbReference>
<name>A0A8T2JAZ2_9PIPI</name>
<organism evidence="18 19">
    <name type="scientific">Hymenochirus boettgeri</name>
    <name type="common">Congo dwarf clawed frog</name>
    <dbReference type="NCBI Taxonomy" id="247094"/>
    <lineage>
        <taxon>Eukaryota</taxon>
        <taxon>Metazoa</taxon>
        <taxon>Chordata</taxon>
        <taxon>Craniata</taxon>
        <taxon>Vertebrata</taxon>
        <taxon>Euteleostomi</taxon>
        <taxon>Amphibia</taxon>
        <taxon>Batrachia</taxon>
        <taxon>Anura</taxon>
        <taxon>Pipoidea</taxon>
        <taxon>Pipidae</taxon>
        <taxon>Pipinae</taxon>
        <taxon>Hymenochirus</taxon>
    </lineage>
</organism>
<evidence type="ECO:0000256" key="3">
    <source>
        <dbReference type="ARBA" id="ARBA00009300"/>
    </source>
</evidence>
<sequence>MTATTVFPFYHGFIFLWYLFLTYSFFTVNTTDQPEGVFRYGGLWKYLTVLNVVLQTVFYSICFMSDLLRPIRRSRLVTYIISCRDLLFSVLAFPAATFVFLAFWALYSYDRQLVYPEGLDRIIPLWLNHAVHTVVFPLAVLEMVTCPHRYPSKKRGFLILGLCSAFYLSWVLWIYFADGNWVYPFLGLLNPFEFVMFSLSINIFVGSIYIAGEFLNYLLW</sequence>
<feature type="transmembrane region" description="Helical" evidence="17">
    <location>
        <begin position="196"/>
        <end position="219"/>
    </location>
</feature>
<evidence type="ECO:0000256" key="11">
    <source>
        <dbReference type="ARBA" id="ARBA00048701"/>
    </source>
</evidence>
<evidence type="ECO:0000256" key="7">
    <source>
        <dbReference type="ARBA" id="ARBA00047368"/>
    </source>
</evidence>
<keyword evidence="6 17" id="KW-0472">Membrane</keyword>
<feature type="transmembrane region" description="Helical" evidence="17">
    <location>
        <begin position="46"/>
        <end position="65"/>
    </location>
</feature>
<comment type="catalytic activity">
    <reaction evidence="9">
        <text>9-hexadecanoyloxy-octadecanoate + H2O = 9-hydroxy-octadecanoate + hexadecanoate + H(+)</text>
        <dbReference type="Rhea" id="RHEA:52052"/>
        <dbReference type="ChEBI" id="CHEBI:7896"/>
        <dbReference type="ChEBI" id="CHEBI:15377"/>
        <dbReference type="ChEBI" id="CHEBI:15378"/>
        <dbReference type="ChEBI" id="CHEBI:83670"/>
        <dbReference type="ChEBI" id="CHEBI:136286"/>
    </reaction>
    <physiologicalReaction direction="left-to-right" evidence="9">
        <dbReference type="Rhea" id="RHEA:52053"/>
    </physiologicalReaction>
</comment>
<comment type="subcellular location">
    <subcellularLocation>
        <location evidence="2">Endomembrane system</location>
        <topology evidence="2">Multi-pass membrane protein</topology>
    </subcellularLocation>
</comment>
<dbReference type="PANTHER" id="PTHR10989">
    <property type="entry name" value="ANDROGEN-INDUCED PROTEIN 1-RELATED"/>
    <property type="match status" value="1"/>
</dbReference>
<evidence type="ECO:0000256" key="2">
    <source>
        <dbReference type="ARBA" id="ARBA00004127"/>
    </source>
</evidence>
<evidence type="ECO:0000256" key="5">
    <source>
        <dbReference type="ARBA" id="ARBA00022989"/>
    </source>
</evidence>
<dbReference type="Proteomes" id="UP000812440">
    <property type="component" value="Chromosome 6"/>
</dbReference>
<comment type="similarity">
    <text evidence="3">Belongs to the AIG1 family.</text>
</comment>
<comment type="caution">
    <text evidence="18">The sequence shown here is derived from an EMBL/GenBank/DDBJ whole genome shotgun (WGS) entry which is preliminary data.</text>
</comment>
<evidence type="ECO:0000256" key="13">
    <source>
        <dbReference type="ARBA" id="ARBA00049221"/>
    </source>
</evidence>
<evidence type="ECO:0000256" key="9">
    <source>
        <dbReference type="ARBA" id="ARBA00047863"/>
    </source>
</evidence>
<evidence type="ECO:0000256" key="15">
    <source>
        <dbReference type="ARBA" id="ARBA00049322"/>
    </source>
</evidence>
<evidence type="ECO:0000256" key="17">
    <source>
        <dbReference type="SAM" id="Phobius"/>
    </source>
</evidence>
<evidence type="ECO:0000256" key="1">
    <source>
        <dbReference type="ARBA" id="ARBA00000923"/>
    </source>
</evidence>
<evidence type="ECO:0000313" key="19">
    <source>
        <dbReference type="Proteomes" id="UP000812440"/>
    </source>
</evidence>
<dbReference type="OrthoDB" id="1898221at2759"/>
<evidence type="ECO:0000256" key="6">
    <source>
        <dbReference type="ARBA" id="ARBA00023136"/>
    </source>
</evidence>
<evidence type="ECO:0000256" key="4">
    <source>
        <dbReference type="ARBA" id="ARBA00022692"/>
    </source>
</evidence>
<feature type="transmembrane region" description="Helical" evidence="17">
    <location>
        <begin position="86"/>
        <end position="106"/>
    </location>
</feature>
<comment type="catalytic activity">
    <reaction evidence="14">
        <text>13-(9Z-octadecenoyloxy)-octadecanoate + H2O = 13-hydroxy-octadecanoate + (9Z)-octadecenoate + H(+)</text>
        <dbReference type="Rhea" id="RHEA:52064"/>
        <dbReference type="ChEBI" id="CHEBI:15377"/>
        <dbReference type="ChEBI" id="CHEBI:15378"/>
        <dbReference type="ChEBI" id="CHEBI:30823"/>
        <dbReference type="ChEBI" id="CHEBI:136303"/>
        <dbReference type="ChEBI" id="CHEBI:136304"/>
    </reaction>
    <physiologicalReaction direction="left-to-right" evidence="14">
        <dbReference type="Rhea" id="RHEA:52065"/>
    </physiologicalReaction>
</comment>
<evidence type="ECO:0000256" key="16">
    <source>
        <dbReference type="ARBA" id="ARBA00049428"/>
    </source>
</evidence>
<dbReference type="PANTHER" id="PTHR10989:SF17">
    <property type="entry name" value="ANDROGEN-DEPENDENT TFPI-REGULATING PROTEIN"/>
    <property type="match status" value="1"/>
</dbReference>
<reference evidence="18" key="1">
    <citation type="thesis" date="2020" institute="ProQuest LLC" country="789 East Eisenhower Parkway, Ann Arbor, MI, USA">
        <title>Comparative Genomics and Chromosome Evolution.</title>
        <authorList>
            <person name="Mudd A.B."/>
        </authorList>
    </citation>
    <scope>NUCLEOTIDE SEQUENCE</scope>
    <source>
        <strain evidence="18">Female2</strain>
        <tissue evidence="18">Blood</tissue>
    </source>
</reference>